<sequence>MSFYNSNQSLVYNFNAQRAGVNDTQHQNVTQRDPTAAAAAAAVQQQRAHQQHQQAVAQQAQAQAQAAQGLSQRQLQSSPLQQQQPHLQSSTHVQHKQTSRQHKRSGQASQTKSGSSVIGGGTSILKRARKNRPGQKFGAKKRSWVWSWFVQDSQNPNVTSCELCGKIIIRLPSDKSSPKKLSEHLKTHKLSKEAINYGRPIPVDGYGITYTNEGDPVSYPPNYQQPIMEVRTKSMMATTVAAAAARVAIAAGPESSSMQNMEEPEHVVAGGNVDDPKDKQKSKNPANMYHLTPNRRYLSTDFDNVPYTASKFHKHLLKFLTENKLPISVLRTHSFQQLVYDLRSDSVADLLELTDLYSTLLEVSRYDEGSSNGDTTTDAENQAVAALANDIENKMSGN</sequence>
<feature type="compositionally biased region" description="Basic residues" evidence="5">
    <location>
        <begin position="93"/>
        <end position="105"/>
    </location>
</feature>
<feature type="domain" description="BED-type" evidence="6">
    <location>
        <begin position="140"/>
        <end position="195"/>
    </location>
</feature>
<dbReference type="GO" id="GO:0003677">
    <property type="term" value="F:DNA binding"/>
    <property type="evidence" value="ECO:0007669"/>
    <property type="project" value="InterPro"/>
</dbReference>
<feature type="region of interest" description="Disordered" evidence="5">
    <location>
        <begin position="24"/>
        <end position="137"/>
    </location>
</feature>
<dbReference type="GeneID" id="73471315"/>
<evidence type="ECO:0000313" key="7">
    <source>
        <dbReference type="EMBL" id="KAG7662015.1"/>
    </source>
</evidence>
<reference evidence="7 8" key="1">
    <citation type="journal article" date="2021" name="DNA Res.">
        <title>Genome analysis of Candida subhashii reveals its hybrid nature and dual mitochondrial genome conformations.</title>
        <authorList>
            <person name="Mixao V."/>
            <person name="Hegedusova E."/>
            <person name="Saus E."/>
            <person name="Pryszcz L.P."/>
            <person name="Cillingova A."/>
            <person name="Nosek J."/>
            <person name="Gabaldon T."/>
        </authorList>
    </citation>
    <scope>NUCLEOTIDE SEQUENCE [LARGE SCALE GENOMIC DNA]</scope>
    <source>
        <strain evidence="7 8">CBS 10753</strain>
    </source>
</reference>
<feature type="compositionally biased region" description="Low complexity" evidence="5">
    <location>
        <begin position="36"/>
        <end position="89"/>
    </location>
</feature>
<evidence type="ECO:0000256" key="1">
    <source>
        <dbReference type="ARBA" id="ARBA00022723"/>
    </source>
</evidence>
<feature type="region of interest" description="Disordered" evidence="5">
    <location>
        <begin position="268"/>
        <end position="289"/>
    </location>
</feature>
<dbReference type="Proteomes" id="UP000694255">
    <property type="component" value="Unassembled WGS sequence"/>
</dbReference>
<dbReference type="PROSITE" id="PS50808">
    <property type="entry name" value="ZF_BED"/>
    <property type="match status" value="1"/>
</dbReference>
<feature type="compositionally biased region" description="Basic residues" evidence="5">
    <location>
        <begin position="126"/>
        <end position="137"/>
    </location>
</feature>
<keyword evidence="1" id="KW-0479">Metal-binding</keyword>
<evidence type="ECO:0000313" key="8">
    <source>
        <dbReference type="Proteomes" id="UP000694255"/>
    </source>
</evidence>
<evidence type="ECO:0000256" key="3">
    <source>
        <dbReference type="ARBA" id="ARBA00022833"/>
    </source>
</evidence>
<evidence type="ECO:0000259" key="6">
    <source>
        <dbReference type="PROSITE" id="PS50808"/>
    </source>
</evidence>
<keyword evidence="2 4" id="KW-0863">Zinc-finger</keyword>
<keyword evidence="8" id="KW-1185">Reference proteome</keyword>
<proteinExistence type="predicted"/>
<organism evidence="7 8">
    <name type="scientific">[Candida] subhashii</name>
    <dbReference type="NCBI Taxonomy" id="561895"/>
    <lineage>
        <taxon>Eukaryota</taxon>
        <taxon>Fungi</taxon>
        <taxon>Dikarya</taxon>
        <taxon>Ascomycota</taxon>
        <taxon>Saccharomycotina</taxon>
        <taxon>Pichiomycetes</taxon>
        <taxon>Debaryomycetaceae</taxon>
        <taxon>Spathaspora</taxon>
    </lineage>
</organism>
<dbReference type="AlphaFoldDB" id="A0A8J5UV17"/>
<evidence type="ECO:0000256" key="5">
    <source>
        <dbReference type="SAM" id="MobiDB-lite"/>
    </source>
</evidence>
<dbReference type="GO" id="GO:0008270">
    <property type="term" value="F:zinc ion binding"/>
    <property type="evidence" value="ECO:0007669"/>
    <property type="project" value="UniProtKB-KW"/>
</dbReference>
<gene>
    <name evidence="7" type="ORF">J8A68_004515</name>
</gene>
<dbReference type="EMBL" id="JAGSYN010000186">
    <property type="protein sequence ID" value="KAG7662015.1"/>
    <property type="molecule type" value="Genomic_DNA"/>
</dbReference>
<comment type="caution">
    <text evidence="7">The sequence shown here is derived from an EMBL/GenBank/DDBJ whole genome shotgun (WGS) entry which is preliminary data.</text>
</comment>
<dbReference type="InterPro" id="IPR003656">
    <property type="entry name" value="Znf_BED"/>
</dbReference>
<evidence type="ECO:0000256" key="4">
    <source>
        <dbReference type="PROSITE-ProRule" id="PRU00027"/>
    </source>
</evidence>
<accession>A0A8J5UV17</accession>
<feature type="compositionally biased region" description="Polar residues" evidence="5">
    <location>
        <begin position="24"/>
        <end position="33"/>
    </location>
</feature>
<dbReference type="RefSeq" id="XP_049262248.1">
    <property type="nucleotide sequence ID" value="XM_049408483.1"/>
</dbReference>
<dbReference type="OrthoDB" id="4095286at2759"/>
<keyword evidence="3" id="KW-0862">Zinc</keyword>
<name>A0A8J5UV17_9ASCO</name>
<evidence type="ECO:0000256" key="2">
    <source>
        <dbReference type="ARBA" id="ARBA00022771"/>
    </source>
</evidence>
<protein>
    <recommendedName>
        <fullName evidence="6">BED-type domain-containing protein</fullName>
    </recommendedName>
</protein>